<evidence type="ECO:0000313" key="2">
    <source>
        <dbReference type="EMBL" id="NLS13825.1"/>
    </source>
</evidence>
<feature type="signal peptide" evidence="1">
    <location>
        <begin position="1"/>
        <end position="22"/>
    </location>
</feature>
<reference evidence="2 3" key="1">
    <citation type="submission" date="2020-04" db="EMBL/GenBank/DDBJ databases">
        <title>Vibrio sp. SM6, a novel species isolated from seawater.</title>
        <authorList>
            <person name="Wang X."/>
        </authorList>
    </citation>
    <scope>NUCLEOTIDE SEQUENCE [LARGE SCALE GENOMIC DNA]</scope>
    <source>
        <strain evidence="2 3">SM6</strain>
    </source>
</reference>
<protein>
    <submittedName>
        <fullName evidence="2">Uncharacterized protein</fullName>
    </submittedName>
</protein>
<evidence type="ECO:0000313" key="3">
    <source>
        <dbReference type="Proteomes" id="UP000535589"/>
    </source>
</evidence>
<gene>
    <name evidence="2" type="ORF">HGP28_13080</name>
</gene>
<keyword evidence="3" id="KW-1185">Reference proteome</keyword>
<feature type="chain" id="PRO_5030995620" evidence="1">
    <location>
        <begin position="23"/>
        <end position="443"/>
    </location>
</feature>
<proteinExistence type="predicted"/>
<dbReference type="PROSITE" id="PS51257">
    <property type="entry name" value="PROKAR_LIPOPROTEIN"/>
    <property type="match status" value="1"/>
</dbReference>
<keyword evidence="1" id="KW-0732">Signal</keyword>
<sequence length="443" mass="48350">MRKIIFSVGIVASLILSMVGCGGSGEESSDTGSAGSGSTGISFSSYVNGSFKSMYDPANSSSAIVRNLDPDNQNDLGYCGYGEGRSSDRYYESARVIVVGSDSLPADDFRWGATLGEWALDRALAAMKISHSKYIDMKSGISVAASQGITQMIESIYANTGFVAEYNSAHYQSILENVFNGNLVTHSYGSEIVPNLSSFSGKFATDTDSARRAIRVALAAMSANDELTLYYDLYNEMVNQGIDVENELGLFGVIPENIEKMVVCLSASRSNSEWGMGTRQGFEVAAKSATQRSDDLQIATHEVIHHLQATITEPTIGGASLERWFSEGQAIVLSGMKANTGNHSRRTLDVINASDGADYYATHGDNEYPDYGQAYNWFVRKFGSNAQFELLYQLRASRSMDLDTSGYSAAFVDEFNKLAKPNCDYDCRFELTDFRADYPNQNK</sequence>
<evidence type="ECO:0000256" key="1">
    <source>
        <dbReference type="SAM" id="SignalP"/>
    </source>
</evidence>
<dbReference type="EMBL" id="JABAIK010000012">
    <property type="protein sequence ID" value="NLS13825.1"/>
    <property type="molecule type" value="Genomic_DNA"/>
</dbReference>
<comment type="caution">
    <text evidence="2">The sequence shown here is derived from an EMBL/GenBank/DDBJ whole genome shotgun (WGS) entry which is preliminary data.</text>
</comment>
<dbReference type="RefSeq" id="WP_168836919.1">
    <property type="nucleotide sequence ID" value="NZ_JABAIK010000012.1"/>
</dbReference>
<dbReference type="AlphaFoldDB" id="A0A7X8YHQ4"/>
<name>A0A7X8YHQ4_9VIBR</name>
<accession>A0A7X8YHQ4</accession>
<dbReference type="Proteomes" id="UP000535589">
    <property type="component" value="Unassembled WGS sequence"/>
</dbReference>
<organism evidence="2 3">
    <name type="scientific">Vibrio agarilyticus</name>
    <dbReference type="NCBI Taxonomy" id="2726741"/>
    <lineage>
        <taxon>Bacteria</taxon>
        <taxon>Pseudomonadati</taxon>
        <taxon>Pseudomonadota</taxon>
        <taxon>Gammaproteobacteria</taxon>
        <taxon>Vibrionales</taxon>
        <taxon>Vibrionaceae</taxon>
        <taxon>Vibrio</taxon>
    </lineage>
</organism>